<proteinExistence type="predicted"/>
<protein>
    <submittedName>
        <fullName evidence="1">Uncharacterized protein</fullName>
    </submittedName>
</protein>
<name>A0A4C1W7R6_EUMVA</name>
<dbReference type="EMBL" id="BGZK01000486">
    <property type="protein sequence ID" value="GBP46549.1"/>
    <property type="molecule type" value="Genomic_DNA"/>
</dbReference>
<keyword evidence="2" id="KW-1185">Reference proteome</keyword>
<organism evidence="1 2">
    <name type="scientific">Eumeta variegata</name>
    <name type="common">Bagworm moth</name>
    <name type="synonym">Eumeta japonica</name>
    <dbReference type="NCBI Taxonomy" id="151549"/>
    <lineage>
        <taxon>Eukaryota</taxon>
        <taxon>Metazoa</taxon>
        <taxon>Ecdysozoa</taxon>
        <taxon>Arthropoda</taxon>
        <taxon>Hexapoda</taxon>
        <taxon>Insecta</taxon>
        <taxon>Pterygota</taxon>
        <taxon>Neoptera</taxon>
        <taxon>Endopterygota</taxon>
        <taxon>Lepidoptera</taxon>
        <taxon>Glossata</taxon>
        <taxon>Ditrysia</taxon>
        <taxon>Tineoidea</taxon>
        <taxon>Psychidae</taxon>
        <taxon>Oiketicinae</taxon>
        <taxon>Eumeta</taxon>
    </lineage>
</organism>
<dbReference type="AlphaFoldDB" id="A0A4C1W7R6"/>
<gene>
    <name evidence="1" type="ORF">EVAR_21704_1</name>
</gene>
<comment type="caution">
    <text evidence="1">The sequence shown here is derived from an EMBL/GenBank/DDBJ whole genome shotgun (WGS) entry which is preliminary data.</text>
</comment>
<evidence type="ECO:0000313" key="2">
    <source>
        <dbReference type="Proteomes" id="UP000299102"/>
    </source>
</evidence>
<dbReference type="Proteomes" id="UP000299102">
    <property type="component" value="Unassembled WGS sequence"/>
</dbReference>
<evidence type="ECO:0000313" key="1">
    <source>
        <dbReference type="EMBL" id="GBP46549.1"/>
    </source>
</evidence>
<accession>A0A4C1W7R6</accession>
<reference evidence="1 2" key="1">
    <citation type="journal article" date="2019" name="Commun. Biol.">
        <title>The bagworm genome reveals a unique fibroin gene that provides high tensile strength.</title>
        <authorList>
            <person name="Kono N."/>
            <person name="Nakamura H."/>
            <person name="Ohtoshi R."/>
            <person name="Tomita M."/>
            <person name="Numata K."/>
            <person name="Arakawa K."/>
        </authorList>
    </citation>
    <scope>NUCLEOTIDE SEQUENCE [LARGE SCALE GENOMIC DNA]</scope>
</reference>
<sequence length="71" mass="7321">MFDITTECDSMGCPSIPFEPSHLNRGSSAAQTASVNSERWRDRSVAAVGGGGGTGCAVQRLHVAVSDSSAH</sequence>